<feature type="binding site" evidence="6">
    <location>
        <position position="112"/>
    </location>
    <ligand>
        <name>S-adenosyl-L-methionine</name>
        <dbReference type="ChEBI" id="CHEBI:59789"/>
    </ligand>
</feature>
<dbReference type="GO" id="GO:0070475">
    <property type="term" value="P:rRNA base methylation"/>
    <property type="evidence" value="ECO:0007669"/>
    <property type="project" value="UniProtKB-UniRule"/>
</dbReference>
<dbReference type="GO" id="GO:0071424">
    <property type="term" value="F:rRNA (cytosine-N4-)-methyltransferase activity"/>
    <property type="evidence" value="ECO:0007669"/>
    <property type="project" value="UniProtKB-UniRule"/>
</dbReference>
<feature type="binding site" evidence="6">
    <location>
        <position position="84"/>
    </location>
    <ligand>
        <name>S-adenosyl-L-methionine</name>
        <dbReference type="ChEBI" id="CHEBI:59789"/>
    </ligand>
</feature>
<dbReference type="EMBL" id="VBRY01000003">
    <property type="protein sequence ID" value="TLS68247.1"/>
    <property type="molecule type" value="Genomic_DNA"/>
</dbReference>
<comment type="catalytic activity">
    <reaction evidence="6">
        <text>cytidine(1402) in 16S rRNA + S-adenosyl-L-methionine = N(4)-methylcytidine(1402) in 16S rRNA + S-adenosyl-L-homocysteine + H(+)</text>
        <dbReference type="Rhea" id="RHEA:42928"/>
        <dbReference type="Rhea" id="RHEA-COMP:10286"/>
        <dbReference type="Rhea" id="RHEA-COMP:10287"/>
        <dbReference type="ChEBI" id="CHEBI:15378"/>
        <dbReference type="ChEBI" id="CHEBI:57856"/>
        <dbReference type="ChEBI" id="CHEBI:59789"/>
        <dbReference type="ChEBI" id="CHEBI:74506"/>
        <dbReference type="ChEBI" id="CHEBI:82748"/>
        <dbReference type="EC" id="2.1.1.199"/>
    </reaction>
</comment>
<evidence type="ECO:0000256" key="5">
    <source>
        <dbReference type="ARBA" id="ARBA00022691"/>
    </source>
</evidence>
<comment type="subcellular location">
    <subcellularLocation>
        <location evidence="6">Cytoplasm</location>
    </subcellularLocation>
</comment>
<keyword evidence="8" id="KW-1185">Reference proteome</keyword>
<proteinExistence type="inferred from homology"/>
<dbReference type="RefSeq" id="WP_138238582.1">
    <property type="nucleotide sequence ID" value="NZ_VBRY01000003.1"/>
</dbReference>
<dbReference type="SUPFAM" id="SSF53335">
    <property type="entry name" value="S-adenosyl-L-methionine-dependent methyltransferases"/>
    <property type="match status" value="1"/>
</dbReference>
<organism evidence="7 8">
    <name type="scientific">Mariprofundus erugo</name>
    <dbReference type="NCBI Taxonomy" id="2528639"/>
    <lineage>
        <taxon>Bacteria</taxon>
        <taxon>Pseudomonadati</taxon>
        <taxon>Pseudomonadota</taxon>
        <taxon>Candidatius Mariprofundia</taxon>
        <taxon>Mariprofundales</taxon>
        <taxon>Mariprofundaceae</taxon>
        <taxon>Mariprofundus</taxon>
    </lineage>
</organism>
<evidence type="ECO:0000313" key="7">
    <source>
        <dbReference type="EMBL" id="TLS68247.1"/>
    </source>
</evidence>
<dbReference type="PIRSF" id="PIRSF004486">
    <property type="entry name" value="MraW"/>
    <property type="match status" value="1"/>
</dbReference>
<evidence type="ECO:0000256" key="3">
    <source>
        <dbReference type="ARBA" id="ARBA00022603"/>
    </source>
</evidence>
<dbReference type="EC" id="2.1.1.199" evidence="6"/>
<keyword evidence="4 6" id="KW-0808">Transferase</keyword>
<name>A0A5R9GVW4_9PROT</name>
<dbReference type="InterPro" id="IPR029063">
    <property type="entry name" value="SAM-dependent_MTases_sf"/>
</dbReference>
<keyword evidence="6" id="KW-0963">Cytoplasm</keyword>
<comment type="similarity">
    <text evidence="1 6">Belongs to the methyltransferase superfamily. RsmH family.</text>
</comment>
<dbReference type="PANTHER" id="PTHR11265">
    <property type="entry name" value="S-ADENOSYL-METHYLTRANSFERASE MRAW"/>
    <property type="match status" value="1"/>
</dbReference>
<keyword evidence="3 6" id="KW-0489">Methyltransferase</keyword>
<dbReference type="InterPro" id="IPR023397">
    <property type="entry name" value="SAM-dep_MeTrfase_MraW_recog"/>
</dbReference>
<comment type="caution">
    <text evidence="7">The sequence shown here is derived from an EMBL/GenBank/DDBJ whole genome shotgun (WGS) entry which is preliminary data.</text>
</comment>
<reference evidence="7 8" key="1">
    <citation type="journal article" date="2019" name="Appl. Environ. Microbiol.">
        <title>Environmental Evidence and Genomic Insight of Iron-oxidizing Bacteria Preference Towards More Corrosion Resistant Stainless Steel at Higher Salinities.</title>
        <authorList>
            <person name="Garrison C.E."/>
            <person name="Price K.A."/>
            <person name="Field E.K."/>
        </authorList>
    </citation>
    <scope>NUCLEOTIDE SEQUENCE [LARGE SCALE GENOMIC DNA]</scope>
    <source>
        <strain evidence="7 8">P3</strain>
    </source>
</reference>
<dbReference type="Gene3D" id="3.40.50.150">
    <property type="entry name" value="Vaccinia Virus protein VP39"/>
    <property type="match status" value="1"/>
</dbReference>
<dbReference type="InterPro" id="IPR002903">
    <property type="entry name" value="RsmH"/>
</dbReference>
<evidence type="ECO:0000256" key="1">
    <source>
        <dbReference type="ARBA" id="ARBA00010396"/>
    </source>
</evidence>
<comment type="function">
    <text evidence="6">Specifically methylates the N4 position of cytidine in position 1402 (C1402) of 16S rRNA.</text>
</comment>
<gene>
    <name evidence="6 7" type="primary">rsmH</name>
    <name evidence="7" type="ORF">FEF65_04435</name>
</gene>
<dbReference type="Proteomes" id="UP000306585">
    <property type="component" value="Unassembled WGS sequence"/>
</dbReference>
<feature type="binding site" evidence="6">
    <location>
        <position position="58"/>
    </location>
    <ligand>
        <name>S-adenosyl-L-methionine</name>
        <dbReference type="ChEBI" id="CHEBI:59789"/>
    </ligand>
</feature>
<accession>A0A5R9GVW4</accession>
<dbReference type="Gene3D" id="1.10.150.170">
    <property type="entry name" value="Putative methyltransferase TM0872, insert domain"/>
    <property type="match status" value="1"/>
</dbReference>
<sequence length="331" mass="36834">MAQDEIYSEHIPVLRDAFVGALFDDPDGYYVDCTFGRGGHSRQLLERLSADGRLLALDRDPDAVAAGEALAQCDPRFAIAHADFARLGEVLAEKGWDKVSAIGFDLGVSSPQVDQAERGFSFRQAGPLDMRMDVSSGQPLSRMLEHVSERELTDVLRRFGDERYAQRIARAILTALREQKLNSTADLENVCFHAVPKQARYGSTHPATRTFQALRIWVNGEMDQIDAGITAAIEHLRPGGRLAVISFHSGEDRRVRDLIEAHVHPCVCPPQMPLCVCGKKPTMRWLHKKPLRPDEQEVAVNPRSRSSMLRVAQRLSEEESVRLAGYVGGLQ</sequence>
<dbReference type="Pfam" id="PF01795">
    <property type="entry name" value="Methyltransf_5"/>
    <property type="match status" value="1"/>
</dbReference>
<dbReference type="HAMAP" id="MF_01007">
    <property type="entry name" value="16SrRNA_methyltr_H"/>
    <property type="match status" value="1"/>
</dbReference>
<evidence type="ECO:0000256" key="4">
    <source>
        <dbReference type="ARBA" id="ARBA00022679"/>
    </source>
</evidence>
<evidence type="ECO:0000256" key="6">
    <source>
        <dbReference type="HAMAP-Rule" id="MF_01007"/>
    </source>
</evidence>
<keyword evidence="5 6" id="KW-0949">S-adenosyl-L-methionine</keyword>
<dbReference type="PANTHER" id="PTHR11265:SF0">
    <property type="entry name" value="12S RRNA N4-METHYLCYTIDINE METHYLTRANSFERASE"/>
    <property type="match status" value="1"/>
</dbReference>
<evidence type="ECO:0000313" key="8">
    <source>
        <dbReference type="Proteomes" id="UP000306585"/>
    </source>
</evidence>
<dbReference type="AlphaFoldDB" id="A0A5R9GVW4"/>
<feature type="binding site" evidence="6">
    <location>
        <begin position="38"/>
        <end position="40"/>
    </location>
    <ligand>
        <name>S-adenosyl-L-methionine</name>
        <dbReference type="ChEBI" id="CHEBI:59789"/>
    </ligand>
</feature>
<protein>
    <recommendedName>
        <fullName evidence="6">Ribosomal RNA small subunit methyltransferase H</fullName>
        <ecNumber evidence="6">2.1.1.199</ecNumber>
    </recommendedName>
    <alternativeName>
        <fullName evidence="6">16S rRNA m(4)C1402 methyltransferase</fullName>
    </alternativeName>
    <alternativeName>
        <fullName evidence="6">rRNA (cytosine-N(4)-)-methyltransferase RsmH</fullName>
    </alternativeName>
</protein>
<keyword evidence="2 6" id="KW-0698">rRNA processing</keyword>
<dbReference type="SUPFAM" id="SSF81799">
    <property type="entry name" value="Putative methyltransferase TM0872, insert domain"/>
    <property type="match status" value="1"/>
</dbReference>
<feature type="binding site" evidence="6">
    <location>
        <position position="105"/>
    </location>
    <ligand>
        <name>S-adenosyl-L-methionine</name>
        <dbReference type="ChEBI" id="CHEBI:59789"/>
    </ligand>
</feature>
<dbReference type="GO" id="GO:0005737">
    <property type="term" value="C:cytoplasm"/>
    <property type="evidence" value="ECO:0007669"/>
    <property type="project" value="UniProtKB-SubCell"/>
</dbReference>
<evidence type="ECO:0000256" key="2">
    <source>
        <dbReference type="ARBA" id="ARBA00022552"/>
    </source>
</evidence>
<dbReference type="NCBIfam" id="TIGR00006">
    <property type="entry name" value="16S rRNA (cytosine(1402)-N(4))-methyltransferase RsmH"/>
    <property type="match status" value="1"/>
</dbReference>